<dbReference type="InterPro" id="IPR001737">
    <property type="entry name" value="KsgA/Erm"/>
</dbReference>
<dbReference type="EMBL" id="CP026513">
    <property type="protein sequence ID" value="AZP36247.1"/>
    <property type="molecule type" value="Genomic_DNA"/>
</dbReference>
<evidence type="ECO:0000256" key="6">
    <source>
        <dbReference type="ARBA" id="ARBA00022884"/>
    </source>
</evidence>
<dbReference type="OrthoDB" id="9814755at2"/>
<dbReference type="InterPro" id="IPR029063">
    <property type="entry name" value="SAM-dependent_MTases_sf"/>
</dbReference>
<dbReference type="Gene3D" id="3.40.50.150">
    <property type="entry name" value="Vaccinia Virus protein VP39"/>
    <property type="match status" value="1"/>
</dbReference>
<reference evidence="10 11" key="1">
    <citation type="journal article" date="2018" name="Genome Biol. Evol.">
        <title>Partnering With a Pest: Genomes of Hemlock Woolly Adelgid Symbionts Reveal Atypical Nutritional Provisioning Patterns in Dual-Obligate Bacteria.</title>
        <authorList>
            <person name="Weglarz K.M."/>
            <person name="Havill N.P."/>
            <person name="Burke G.R."/>
            <person name="von Dohlen C.D."/>
        </authorList>
    </citation>
    <scope>NUCLEOTIDE SEQUENCE [LARGE SCALE GENOMIC DNA]</scope>
    <source>
        <strain evidence="10">ENA</strain>
    </source>
</reference>
<dbReference type="AlphaFoldDB" id="A0A3S9J7M0"/>
<dbReference type="PANTHER" id="PTHR11727:SF7">
    <property type="entry name" value="DIMETHYLADENOSINE TRANSFERASE-RELATED"/>
    <property type="match status" value="1"/>
</dbReference>
<gene>
    <name evidence="7 10" type="primary">rsmA</name>
    <name evidence="7" type="synonym">ksgA</name>
    <name evidence="10" type="ORF">C3B56_00138</name>
</gene>
<keyword evidence="5 7" id="KW-0949">S-adenosyl-L-methionine</keyword>
<feature type="binding site" evidence="7 8">
    <location>
        <position position="22"/>
    </location>
    <ligand>
        <name>S-adenosyl-L-methionine</name>
        <dbReference type="ChEBI" id="CHEBI:59789"/>
    </ligand>
</feature>
<dbReference type="FunFam" id="1.10.8.100:FF:000001">
    <property type="entry name" value="Ribosomal RNA small subunit methyltransferase A"/>
    <property type="match status" value="1"/>
</dbReference>
<feature type="binding site" evidence="7 8">
    <location>
        <position position="20"/>
    </location>
    <ligand>
        <name>S-adenosyl-L-methionine</name>
        <dbReference type="ChEBI" id="CHEBI:59789"/>
    </ligand>
</feature>
<dbReference type="HAMAP" id="MF_00607">
    <property type="entry name" value="16SrRNA_methyltr_A"/>
    <property type="match status" value="1"/>
</dbReference>
<feature type="binding site" evidence="7 8">
    <location>
        <position position="47"/>
    </location>
    <ligand>
        <name>S-adenosyl-L-methionine</name>
        <dbReference type="ChEBI" id="CHEBI:59789"/>
    </ligand>
</feature>
<evidence type="ECO:0000256" key="3">
    <source>
        <dbReference type="ARBA" id="ARBA00022603"/>
    </source>
</evidence>
<sequence>MIYIIKKKYKFYIKKKLGQHFLFNKKIINKIIKYLNFNFNDLVLEIGPGLGSLTFNIVKKINKLYAIEIDKNIVNFLNNNYIIRKKVILITQNAIYLNLKKLFLKNNQNLFKIIGNLPYNVSTKIILNLVINYIYNIKNMYFMIQKELAERIMAKNNTKKYGRLSIIMQYYCKIYKLMEILPKNFKPIPKVNSYFIKLVPHKIIFLNILNINMIKYITNKSFNNRRKILNNNIKFLFNNKELLNLNINLNSRAENISVKKYYKLSNLLFYKNKYNI</sequence>
<keyword evidence="11" id="KW-1185">Reference proteome</keyword>
<dbReference type="InterPro" id="IPR020596">
    <property type="entry name" value="rRNA_Ade_Mease_Trfase_CS"/>
</dbReference>
<organism evidence="10 11">
    <name type="scientific">Candidatus Annandia adelgestsuga</name>
    <dbReference type="NCBI Taxonomy" id="1302411"/>
    <lineage>
        <taxon>Bacteria</taxon>
        <taxon>Pseudomonadati</taxon>
        <taxon>Pseudomonadota</taxon>
        <taxon>Gammaproteobacteria</taxon>
        <taxon>Enterobacterales</taxon>
        <taxon>Enterobacteriaceae</taxon>
        <taxon>Candidatus Annandia</taxon>
    </lineage>
</organism>
<evidence type="ECO:0000256" key="5">
    <source>
        <dbReference type="ARBA" id="ARBA00022691"/>
    </source>
</evidence>
<evidence type="ECO:0000313" key="10">
    <source>
        <dbReference type="EMBL" id="AZP36247.1"/>
    </source>
</evidence>
<keyword evidence="1 7" id="KW-0963">Cytoplasm</keyword>
<feature type="domain" description="Ribosomal RNA adenine methylase transferase N-terminal" evidence="9">
    <location>
        <begin position="27"/>
        <end position="202"/>
    </location>
</feature>
<evidence type="ECO:0000313" key="11">
    <source>
        <dbReference type="Proteomes" id="UP000274458"/>
    </source>
</evidence>
<evidence type="ECO:0000256" key="7">
    <source>
        <dbReference type="HAMAP-Rule" id="MF_00607"/>
    </source>
</evidence>
<dbReference type="InterPro" id="IPR011530">
    <property type="entry name" value="rRNA_adenine_dimethylase"/>
</dbReference>
<keyword evidence="6 7" id="KW-0694">RNA-binding</keyword>
<keyword evidence="4 7" id="KW-0808">Transferase</keyword>
<dbReference type="NCBIfam" id="TIGR00755">
    <property type="entry name" value="ksgA"/>
    <property type="match status" value="1"/>
</dbReference>
<proteinExistence type="inferred from homology"/>
<dbReference type="KEGG" id="aade:C3B56_00138"/>
<dbReference type="PANTHER" id="PTHR11727">
    <property type="entry name" value="DIMETHYLADENOSINE TRANSFERASE"/>
    <property type="match status" value="1"/>
</dbReference>
<accession>A0A3S9J7M0</accession>
<dbReference type="InterPro" id="IPR023165">
    <property type="entry name" value="rRNA_Ade_diMease-like_C"/>
</dbReference>
<feature type="binding site" evidence="7 8">
    <location>
        <position position="116"/>
    </location>
    <ligand>
        <name>S-adenosyl-L-methionine</name>
        <dbReference type="ChEBI" id="CHEBI:59789"/>
    </ligand>
</feature>
<comment type="similarity">
    <text evidence="7">Belongs to the class I-like SAM-binding methyltransferase superfamily. rRNA adenine N(6)-methyltransferase family. RsmA subfamily.</text>
</comment>
<dbReference type="Proteomes" id="UP000274458">
    <property type="component" value="Chromosome"/>
</dbReference>
<dbReference type="Gene3D" id="1.10.8.100">
    <property type="entry name" value="Ribosomal RNA adenine dimethylase-like, domain 2"/>
    <property type="match status" value="1"/>
</dbReference>
<dbReference type="RefSeq" id="WP_126071513.1">
    <property type="nucleotide sequence ID" value="NZ_CP026513.1"/>
</dbReference>
<dbReference type="GO" id="GO:0052908">
    <property type="term" value="F:16S rRNA (adenine(1518)-N(6)/adenine(1519)-N(6))-dimethyltransferase activity"/>
    <property type="evidence" value="ECO:0007669"/>
    <property type="project" value="UniProtKB-EC"/>
</dbReference>
<comment type="catalytic activity">
    <reaction evidence="7">
        <text>adenosine(1518)/adenosine(1519) in 16S rRNA + 4 S-adenosyl-L-methionine = N(6)-dimethyladenosine(1518)/N(6)-dimethyladenosine(1519) in 16S rRNA + 4 S-adenosyl-L-homocysteine + 4 H(+)</text>
        <dbReference type="Rhea" id="RHEA:19609"/>
        <dbReference type="Rhea" id="RHEA-COMP:10232"/>
        <dbReference type="Rhea" id="RHEA-COMP:10233"/>
        <dbReference type="ChEBI" id="CHEBI:15378"/>
        <dbReference type="ChEBI" id="CHEBI:57856"/>
        <dbReference type="ChEBI" id="CHEBI:59789"/>
        <dbReference type="ChEBI" id="CHEBI:74411"/>
        <dbReference type="ChEBI" id="CHEBI:74493"/>
        <dbReference type="EC" id="2.1.1.182"/>
    </reaction>
</comment>
<comment type="subcellular location">
    <subcellularLocation>
        <location evidence="7">Cytoplasm</location>
    </subcellularLocation>
</comment>
<dbReference type="Pfam" id="PF00398">
    <property type="entry name" value="RrnaAD"/>
    <property type="match status" value="1"/>
</dbReference>
<dbReference type="EC" id="2.1.1.182" evidence="7"/>
<feature type="binding site" evidence="7 8">
    <location>
        <position position="68"/>
    </location>
    <ligand>
        <name>S-adenosyl-L-methionine</name>
        <dbReference type="ChEBI" id="CHEBI:59789"/>
    </ligand>
</feature>
<keyword evidence="3 7" id="KW-0489">Methyltransferase</keyword>
<dbReference type="GO" id="GO:0003723">
    <property type="term" value="F:RNA binding"/>
    <property type="evidence" value="ECO:0007669"/>
    <property type="project" value="UniProtKB-UniRule"/>
</dbReference>
<evidence type="ECO:0000256" key="2">
    <source>
        <dbReference type="ARBA" id="ARBA00022552"/>
    </source>
</evidence>
<keyword evidence="2 7" id="KW-0698">rRNA processing</keyword>
<evidence type="ECO:0000256" key="1">
    <source>
        <dbReference type="ARBA" id="ARBA00022490"/>
    </source>
</evidence>
<comment type="function">
    <text evidence="7">Specifically dimethylates two adjacent adenosines (A1518 and A1519) in the loop of a conserved hairpin near the 3'-end of 16S rRNA in the 30S particle. May play a critical role in biogenesis of 30S subunits.</text>
</comment>
<comment type="caution">
    <text evidence="7 8">Lacks conserved residue(s) required for the propagation of feature annotation.</text>
</comment>
<dbReference type="PROSITE" id="PS01131">
    <property type="entry name" value="RRNA_A_DIMETH"/>
    <property type="match status" value="1"/>
</dbReference>
<evidence type="ECO:0000259" key="9">
    <source>
        <dbReference type="SMART" id="SM00650"/>
    </source>
</evidence>
<evidence type="ECO:0000256" key="4">
    <source>
        <dbReference type="ARBA" id="ARBA00022679"/>
    </source>
</evidence>
<dbReference type="SUPFAM" id="SSF53335">
    <property type="entry name" value="S-adenosyl-L-methionine-dependent methyltransferases"/>
    <property type="match status" value="1"/>
</dbReference>
<dbReference type="InterPro" id="IPR020598">
    <property type="entry name" value="rRNA_Ade_methylase_Trfase_N"/>
</dbReference>
<dbReference type="PROSITE" id="PS51689">
    <property type="entry name" value="SAM_RNA_A_N6_MT"/>
    <property type="match status" value="1"/>
</dbReference>
<name>A0A3S9J7M0_9ENTR</name>
<dbReference type="GO" id="GO:0005829">
    <property type="term" value="C:cytosol"/>
    <property type="evidence" value="ECO:0007669"/>
    <property type="project" value="TreeGrafter"/>
</dbReference>
<protein>
    <recommendedName>
        <fullName evidence="7">Ribosomal RNA small subunit methyltransferase A</fullName>
        <ecNumber evidence="7">2.1.1.182</ecNumber>
    </recommendedName>
    <alternativeName>
        <fullName evidence="7">16S rRNA (adenine(1518)-N(6)/adenine(1519)-N(6))-dimethyltransferase</fullName>
    </alternativeName>
    <alternativeName>
        <fullName evidence="7">16S rRNA dimethyladenosine transferase</fullName>
    </alternativeName>
    <alternativeName>
        <fullName evidence="7">16S rRNA dimethylase</fullName>
    </alternativeName>
    <alternativeName>
        <fullName evidence="7">S-adenosylmethionine-6-N', N'-adenosyl(rRNA) dimethyltransferase</fullName>
    </alternativeName>
</protein>
<evidence type="ECO:0000256" key="8">
    <source>
        <dbReference type="PROSITE-ProRule" id="PRU01026"/>
    </source>
</evidence>
<dbReference type="SMART" id="SM00650">
    <property type="entry name" value="rADc"/>
    <property type="match status" value="1"/>
</dbReference>